<evidence type="ECO:0000256" key="5">
    <source>
        <dbReference type="ARBA" id="ARBA00023163"/>
    </source>
</evidence>
<dbReference type="STRING" id="414703.SAMN04488125_103210"/>
<evidence type="ECO:0000256" key="4">
    <source>
        <dbReference type="ARBA" id="ARBA00023125"/>
    </source>
</evidence>
<dbReference type="Proteomes" id="UP000198804">
    <property type="component" value="Unassembled WGS sequence"/>
</dbReference>
<dbReference type="GO" id="GO:0000976">
    <property type="term" value="F:transcription cis-regulatory region binding"/>
    <property type="evidence" value="ECO:0007669"/>
    <property type="project" value="TreeGrafter"/>
</dbReference>
<evidence type="ECO:0000256" key="1">
    <source>
        <dbReference type="ARBA" id="ARBA00022553"/>
    </source>
</evidence>
<feature type="DNA-binding region" description="OmpR/PhoB-type" evidence="7">
    <location>
        <begin position="150"/>
        <end position="245"/>
    </location>
</feature>
<evidence type="ECO:0000313" key="10">
    <source>
        <dbReference type="EMBL" id="SFK68347.1"/>
    </source>
</evidence>
<keyword evidence="11" id="KW-1185">Reference proteome</keyword>
<keyword evidence="5" id="KW-0804">Transcription</keyword>
<protein>
    <submittedName>
        <fullName evidence="10">Two-component system, OmpR family, phosphate regulon response regulator OmpR</fullName>
    </submittedName>
</protein>
<dbReference type="GO" id="GO:0005829">
    <property type="term" value="C:cytosol"/>
    <property type="evidence" value="ECO:0007669"/>
    <property type="project" value="TreeGrafter"/>
</dbReference>
<keyword evidence="4 7" id="KW-0238">DNA-binding</keyword>
<sequence>MSASVAPGTAPKPRAELPDHAPHILIVDDDRRLRELLARFLSEQGFRVTAAASAAEARTRSQAFVFDALVLDVMMPGESGFDYARSVRETSRVPILMLTARSNPNDRVTGLEIGADDYLPKPFEPRELILRLNNIIRRHADAPEPRPGGEGAVSFGPFTFRPERGELKRDGETVKIAEREREILAILSQARGGGVDRETLAGTGGFAAERTLDVQINRLRRKIEPDPANPSFLQTVRGVGYRLVID</sequence>
<evidence type="ECO:0000259" key="8">
    <source>
        <dbReference type="PROSITE" id="PS50110"/>
    </source>
</evidence>
<dbReference type="PANTHER" id="PTHR48111:SF4">
    <property type="entry name" value="DNA-BINDING DUAL TRANSCRIPTIONAL REGULATOR OMPR"/>
    <property type="match status" value="1"/>
</dbReference>
<name>A0A1I4BJJ3_9HYPH</name>
<dbReference type="InterPro" id="IPR011006">
    <property type="entry name" value="CheY-like_superfamily"/>
</dbReference>
<dbReference type="Pfam" id="PF00486">
    <property type="entry name" value="Trans_reg_C"/>
    <property type="match status" value="1"/>
</dbReference>
<feature type="domain" description="OmpR/PhoB-type" evidence="9">
    <location>
        <begin position="150"/>
        <end position="245"/>
    </location>
</feature>
<dbReference type="EMBL" id="FOSV01000003">
    <property type="protein sequence ID" value="SFK68347.1"/>
    <property type="molecule type" value="Genomic_DNA"/>
</dbReference>
<dbReference type="AlphaFoldDB" id="A0A1I4BJJ3"/>
<dbReference type="SUPFAM" id="SSF52172">
    <property type="entry name" value="CheY-like"/>
    <property type="match status" value="1"/>
</dbReference>
<dbReference type="InterPro" id="IPR001789">
    <property type="entry name" value="Sig_transdc_resp-reg_receiver"/>
</dbReference>
<keyword evidence="2" id="KW-0902">Two-component regulatory system</keyword>
<reference evidence="11" key="1">
    <citation type="submission" date="2016-10" db="EMBL/GenBank/DDBJ databases">
        <authorList>
            <person name="Varghese N."/>
            <person name="Submissions S."/>
        </authorList>
    </citation>
    <scope>NUCLEOTIDE SEQUENCE [LARGE SCALE GENOMIC DNA]</scope>
    <source>
        <strain evidence="11">CGMCC 1.6474</strain>
    </source>
</reference>
<dbReference type="GO" id="GO:0006355">
    <property type="term" value="P:regulation of DNA-templated transcription"/>
    <property type="evidence" value="ECO:0007669"/>
    <property type="project" value="InterPro"/>
</dbReference>
<evidence type="ECO:0000259" key="9">
    <source>
        <dbReference type="PROSITE" id="PS51755"/>
    </source>
</evidence>
<dbReference type="InterPro" id="IPR001867">
    <property type="entry name" value="OmpR/PhoB-type_DNA-bd"/>
</dbReference>
<keyword evidence="1 6" id="KW-0597">Phosphoprotein</keyword>
<dbReference type="OrthoDB" id="9802426at2"/>
<dbReference type="GO" id="GO:0000156">
    <property type="term" value="F:phosphorelay response regulator activity"/>
    <property type="evidence" value="ECO:0007669"/>
    <property type="project" value="TreeGrafter"/>
</dbReference>
<dbReference type="SMART" id="SM00448">
    <property type="entry name" value="REC"/>
    <property type="match status" value="1"/>
</dbReference>
<dbReference type="PROSITE" id="PS50110">
    <property type="entry name" value="RESPONSE_REGULATORY"/>
    <property type="match status" value="1"/>
</dbReference>
<dbReference type="InterPro" id="IPR016032">
    <property type="entry name" value="Sig_transdc_resp-reg_C-effctor"/>
</dbReference>
<accession>A0A1I4BJJ3</accession>
<organism evidence="10 11">
    <name type="scientific">Methylorubrum salsuginis</name>
    <dbReference type="NCBI Taxonomy" id="414703"/>
    <lineage>
        <taxon>Bacteria</taxon>
        <taxon>Pseudomonadati</taxon>
        <taxon>Pseudomonadota</taxon>
        <taxon>Alphaproteobacteria</taxon>
        <taxon>Hyphomicrobiales</taxon>
        <taxon>Methylobacteriaceae</taxon>
        <taxon>Methylorubrum</taxon>
    </lineage>
</organism>
<dbReference type="SUPFAM" id="SSF46894">
    <property type="entry name" value="C-terminal effector domain of the bipartite response regulators"/>
    <property type="match status" value="1"/>
</dbReference>
<feature type="modified residue" description="4-aspartylphosphate" evidence="6">
    <location>
        <position position="72"/>
    </location>
</feature>
<proteinExistence type="predicted"/>
<dbReference type="Gene3D" id="1.10.10.10">
    <property type="entry name" value="Winged helix-like DNA-binding domain superfamily/Winged helix DNA-binding domain"/>
    <property type="match status" value="1"/>
</dbReference>
<dbReference type="GO" id="GO:0032993">
    <property type="term" value="C:protein-DNA complex"/>
    <property type="evidence" value="ECO:0007669"/>
    <property type="project" value="TreeGrafter"/>
</dbReference>
<feature type="domain" description="Response regulatory" evidence="8">
    <location>
        <begin position="23"/>
        <end position="136"/>
    </location>
</feature>
<dbReference type="Gene3D" id="3.40.50.2300">
    <property type="match status" value="1"/>
</dbReference>
<evidence type="ECO:0000313" key="11">
    <source>
        <dbReference type="Proteomes" id="UP000198804"/>
    </source>
</evidence>
<dbReference type="CDD" id="cd00383">
    <property type="entry name" value="trans_reg_C"/>
    <property type="match status" value="1"/>
</dbReference>
<dbReference type="Gene3D" id="6.10.250.690">
    <property type="match status" value="1"/>
</dbReference>
<dbReference type="RefSeq" id="WP_091943093.1">
    <property type="nucleotide sequence ID" value="NZ_FOSV01000003.1"/>
</dbReference>
<dbReference type="PANTHER" id="PTHR48111">
    <property type="entry name" value="REGULATOR OF RPOS"/>
    <property type="match status" value="1"/>
</dbReference>
<evidence type="ECO:0000256" key="7">
    <source>
        <dbReference type="PROSITE-ProRule" id="PRU01091"/>
    </source>
</evidence>
<gene>
    <name evidence="10" type="ORF">SAMN04488125_103210</name>
</gene>
<dbReference type="SMART" id="SM00862">
    <property type="entry name" value="Trans_reg_C"/>
    <property type="match status" value="1"/>
</dbReference>
<dbReference type="Pfam" id="PF00072">
    <property type="entry name" value="Response_reg"/>
    <property type="match status" value="1"/>
</dbReference>
<dbReference type="InterPro" id="IPR039420">
    <property type="entry name" value="WalR-like"/>
</dbReference>
<evidence type="ECO:0000256" key="2">
    <source>
        <dbReference type="ARBA" id="ARBA00023012"/>
    </source>
</evidence>
<dbReference type="PROSITE" id="PS51755">
    <property type="entry name" value="OMPR_PHOB"/>
    <property type="match status" value="1"/>
</dbReference>
<keyword evidence="3" id="KW-0805">Transcription regulation</keyword>
<evidence type="ECO:0000256" key="3">
    <source>
        <dbReference type="ARBA" id="ARBA00023015"/>
    </source>
</evidence>
<evidence type="ECO:0000256" key="6">
    <source>
        <dbReference type="PROSITE-ProRule" id="PRU00169"/>
    </source>
</evidence>
<dbReference type="InterPro" id="IPR036388">
    <property type="entry name" value="WH-like_DNA-bd_sf"/>
</dbReference>